<dbReference type="Gene3D" id="3.20.20.100">
    <property type="entry name" value="NADP-dependent oxidoreductase domain"/>
    <property type="match status" value="1"/>
</dbReference>
<name>A0ABY4I812_CHIFI</name>
<dbReference type="PRINTS" id="PR00069">
    <property type="entry name" value="ALDKETRDTASE"/>
</dbReference>
<dbReference type="RefSeq" id="WP_247814313.1">
    <property type="nucleotide sequence ID" value="NZ_CP095855.1"/>
</dbReference>
<proteinExistence type="predicted"/>
<feature type="domain" description="NADP-dependent oxidoreductase" evidence="1">
    <location>
        <begin position="15"/>
        <end position="315"/>
    </location>
</feature>
<dbReference type="PANTHER" id="PTHR43364">
    <property type="entry name" value="NADH-SPECIFIC METHYLGLYOXAL REDUCTASE-RELATED"/>
    <property type="match status" value="1"/>
</dbReference>
<dbReference type="InterPro" id="IPR050523">
    <property type="entry name" value="AKR_Detox_Biosynth"/>
</dbReference>
<dbReference type="EMBL" id="CP095855">
    <property type="protein sequence ID" value="UPK72231.1"/>
    <property type="molecule type" value="Genomic_DNA"/>
</dbReference>
<dbReference type="CDD" id="cd19091">
    <property type="entry name" value="AKR_PsAKR"/>
    <property type="match status" value="1"/>
</dbReference>
<evidence type="ECO:0000259" key="1">
    <source>
        <dbReference type="Pfam" id="PF00248"/>
    </source>
</evidence>
<dbReference type="InterPro" id="IPR020471">
    <property type="entry name" value="AKR"/>
</dbReference>
<dbReference type="InterPro" id="IPR036812">
    <property type="entry name" value="NAD(P)_OxRdtase_dom_sf"/>
</dbReference>
<dbReference type="Proteomes" id="UP000830198">
    <property type="component" value="Chromosome"/>
</dbReference>
<evidence type="ECO:0000313" key="2">
    <source>
        <dbReference type="EMBL" id="UPK72231.1"/>
    </source>
</evidence>
<protein>
    <submittedName>
        <fullName evidence="2">Aldo/keto reductase</fullName>
    </submittedName>
</protein>
<dbReference type="SUPFAM" id="SSF51430">
    <property type="entry name" value="NAD(P)-linked oxidoreductase"/>
    <property type="match status" value="1"/>
</dbReference>
<evidence type="ECO:0000313" key="3">
    <source>
        <dbReference type="Proteomes" id="UP000830198"/>
    </source>
</evidence>
<organism evidence="2 3">
    <name type="scientific">Chitinophaga filiformis</name>
    <name type="common">Myxococcus filiformis</name>
    <name type="synonym">Flexibacter filiformis</name>
    <dbReference type="NCBI Taxonomy" id="104663"/>
    <lineage>
        <taxon>Bacteria</taxon>
        <taxon>Pseudomonadati</taxon>
        <taxon>Bacteroidota</taxon>
        <taxon>Chitinophagia</taxon>
        <taxon>Chitinophagales</taxon>
        <taxon>Chitinophagaceae</taxon>
        <taxon>Chitinophaga</taxon>
    </lineage>
</organism>
<dbReference type="Pfam" id="PF00248">
    <property type="entry name" value="Aldo_ket_red"/>
    <property type="match status" value="1"/>
</dbReference>
<accession>A0ABY4I812</accession>
<reference evidence="2 3" key="1">
    <citation type="submission" date="2022-04" db="EMBL/GenBank/DDBJ databases">
        <title>The arsenic-methylating capacity of Chitinophaga filiformis YT5 during chitin decomposition.</title>
        <authorList>
            <person name="Chen G."/>
            <person name="Liang Y."/>
        </authorList>
    </citation>
    <scope>NUCLEOTIDE SEQUENCE [LARGE SCALE GENOMIC DNA]</scope>
    <source>
        <strain evidence="2 3">YT5</strain>
    </source>
</reference>
<gene>
    <name evidence="2" type="ORF">MYF79_13135</name>
</gene>
<dbReference type="InterPro" id="IPR023210">
    <property type="entry name" value="NADP_OxRdtase_dom"/>
</dbReference>
<keyword evidence="3" id="KW-1185">Reference proteome</keyword>
<dbReference type="PANTHER" id="PTHR43364:SF18">
    <property type="entry name" value="OXIDOREDUCTASE"/>
    <property type="match status" value="1"/>
</dbReference>
<sequence>MKYSQLGNTGLVVSRLSFGSMTFGNDPSITAVYKVTQEDAQLMVDKALDAGINFFDTADGYSGGQSEVMLGKTLSKRRQDVVIATKVGFRTGEPVTQAGLSRRHILFSCEQSLKRLNTDYIDLYIVHKEDPYTPLEETLETLDMLVRAGKVRYIGFSNWTVWKAAIAYQMQKERGWATFSNGQMYYSLLGRDVEHDIVPFMQHAGIGMTVWSPLAGGFLSGKYTREGAKDQDNRLSGFDILPFDKEKGYDVVDVLKEIAAAHNASPAQVALSWLLNKPVVSSILVGASKLQQLENNLKAVEVELSEAEMKTLDQLTQPGISYPHWFVQNLADPKHKEILGTK</sequence>